<reference evidence="2 3" key="1">
    <citation type="submission" date="2024-05" db="EMBL/GenBank/DDBJ databases">
        <authorList>
            <person name="Wallberg A."/>
        </authorList>
    </citation>
    <scope>NUCLEOTIDE SEQUENCE [LARGE SCALE GENOMIC DNA]</scope>
</reference>
<evidence type="ECO:0000313" key="3">
    <source>
        <dbReference type="Proteomes" id="UP001497623"/>
    </source>
</evidence>
<organism evidence="2 3">
    <name type="scientific">Meganyctiphanes norvegica</name>
    <name type="common">Northern krill</name>
    <name type="synonym">Thysanopoda norvegica</name>
    <dbReference type="NCBI Taxonomy" id="48144"/>
    <lineage>
        <taxon>Eukaryota</taxon>
        <taxon>Metazoa</taxon>
        <taxon>Ecdysozoa</taxon>
        <taxon>Arthropoda</taxon>
        <taxon>Crustacea</taxon>
        <taxon>Multicrustacea</taxon>
        <taxon>Malacostraca</taxon>
        <taxon>Eumalacostraca</taxon>
        <taxon>Eucarida</taxon>
        <taxon>Euphausiacea</taxon>
        <taxon>Euphausiidae</taxon>
        <taxon>Meganyctiphanes</taxon>
    </lineage>
</organism>
<sequence>MSSTTKEQELTPVPALLKSKHIRVVRDGWSRTRLGGSLIEKMNKSDSLEVEFPINIPNNTIMAGLENQNSSSNERYLTIGISSVWRNESYIIKTINSIINQSTPEQRSTEIYLFLLLADEDHQTRSDRAANLSVLYSAEVASGFLRILQPPDELYPNINFTTLRRTYNDPAARVKWRSKQVLDFSFLFWYTWTQQPSLYYLILEDDVVCANNYLQAIKDHVNKHQVHHWVTLQFADFIGIGRLLHVSDLYRLVQFLLQFYRENPWDMLLAWWSHLLMVPEPPPKHLYDKRSPGIFQHIGVNSTLTLKNTAKRKPVIDKHFKAD</sequence>
<dbReference type="PANTHER" id="PTHR12062:SF0">
    <property type="entry name" value="ALPHA-1,3-MANNOSYL-GLYCOPROTEIN 4-BETA-N-ACETYLGLUCOSAMINYLTRANSFERASE B"/>
    <property type="match status" value="1"/>
</dbReference>
<feature type="domain" description="MGAT4 conserved region" evidence="1">
    <location>
        <begin position="73"/>
        <end position="309"/>
    </location>
</feature>
<feature type="non-terminal residue" evidence="2">
    <location>
        <position position="323"/>
    </location>
</feature>
<comment type="caution">
    <text evidence="2">The sequence shown here is derived from an EMBL/GenBank/DDBJ whole genome shotgun (WGS) entry which is preliminary data.</text>
</comment>
<dbReference type="Pfam" id="PF04666">
    <property type="entry name" value="MGAT4_cons"/>
    <property type="match status" value="1"/>
</dbReference>
<dbReference type="EMBL" id="CAXKWB010019269">
    <property type="protein sequence ID" value="CAL4121784.1"/>
    <property type="molecule type" value="Genomic_DNA"/>
</dbReference>
<dbReference type="GO" id="GO:0008375">
    <property type="term" value="F:acetylglucosaminyltransferase activity"/>
    <property type="evidence" value="ECO:0007669"/>
    <property type="project" value="TreeGrafter"/>
</dbReference>
<dbReference type="AlphaFoldDB" id="A0AAV2RDF7"/>
<dbReference type="InterPro" id="IPR057279">
    <property type="entry name" value="MGAT4"/>
</dbReference>
<proteinExistence type="predicted"/>
<dbReference type="InterPro" id="IPR006759">
    <property type="entry name" value="Glyco_transf_54"/>
</dbReference>
<protein>
    <recommendedName>
        <fullName evidence="1">MGAT4 conserved region domain-containing protein</fullName>
    </recommendedName>
</protein>
<accession>A0AAV2RDF7</accession>
<name>A0AAV2RDF7_MEGNR</name>
<gene>
    <name evidence="2" type="ORF">MNOR_LOCUS22646</name>
</gene>
<evidence type="ECO:0000313" key="2">
    <source>
        <dbReference type="EMBL" id="CAL4121784.1"/>
    </source>
</evidence>
<keyword evidence="3" id="KW-1185">Reference proteome</keyword>
<dbReference type="GO" id="GO:0006487">
    <property type="term" value="P:protein N-linked glycosylation"/>
    <property type="evidence" value="ECO:0007669"/>
    <property type="project" value="TreeGrafter"/>
</dbReference>
<dbReference type="PANTHER" id="PTHR12062">
    <property type="entry name" value="N-ACETYLGLUCOSAMINYLTRANSFERASE VI"/>
    <property type="match status" value="1"/>
</dbReference>
<dbReference type="Proteomes" id="UP001497623">
    <property type="component" value="Unassembled WGS sequence"/>
</dbReference>
<evidence type="ECO:0000259" key="1">
    <source>
        <dbReference type="Pfam" id="PF04666"/>
    </source>
</evidence>